<reference evidence="16" key="1">
    <citation type="submission" date="2021-02" db="EMBL/GenBank/DDBJ databases">
        <authorList>
            <person name="Nowell W R."/>
        </authorList>
    </citation>
    <scope>NUCLEOTIDE SEQUENCE</scope>
    <source>
        <strain evidence="16">Ploen Becks lab</strain>
    </source>
</reference>
<name>A0A813N679_9BILA</name>
<comment type="similarity">
    <text evidence="4">Belongs to the gamma-BBH/TMLD family.</text>
</comment>
<evidence type="ECO:0000256" key="7">
    <source>
        <dbReference type="ARBA" id="ARBA00022801"/>
    </source>
</evidence>
<evidence type="ECO:0000256" key="11">
    <source>
        <dbReference type="ARBA" id="ARBA00023004"/>
    </source>
</evidence>
<dbReference type="EMBL" id="CAJNOC010000255">
    <property type="protein sequence ID" value="CAF0734232.1"/>
    <property type="molecule type" value="Genomic_DNA"/>
</dbReference>
<dbReference type="SUPFAM" id="SSF51197">
    <property type="entry name" value="Clavaminate synthase-like"/>
    <property type="match status" value="1"/>
</dbReference>
<dbReference type="SMART" id="SM00645">
    <property type="entry name" value="Pept_C1"/>
    <property type="match status" value="1"/>
</dbReference>
<evidence type="ECO:0000256" key="12">
    <source>
        <dbReference type="ARBA" id="ARBA00023157"/>
    </source>
</evidence>
<dbReference type="InterPro" id="IPR038492">
    <property type="entry name" value="GBBH-like_N_sf"/>
</dbReference>
<keyword evidence="13" id="KW-0732">Signal</keyword>
<evidence type="ECO:0000256" key="4">
    <source>
        <dbReference type="ARBA" id="ARBA00008654"/>
    </source>
</evidence>
<dbReference type="InterPro" id="IPR025660">
    <property type="entry name" value="Pept_his_AS"/>
</dbReference>
<dbReference type="SMART" id="SM00848">
    <property type="entry name" value="Inhibitor_I29"/>
    <property type="match status" value="1"/>
</dbReference>
<keyword evidence="12" id="KW-1015">Disulfide bond</keyword>
<evidence type="ECO:0000256" key="2">
    <source>
        <dbReference type="ARBA" id="ARBA00005022"/>
    </source>
</evidence>
<feature type="domain" description="Cathepsin propeptide inhibitor" evidence="15">
    <location>
        <begin position="33"/>
        <end position="91"/>
    </location>
</feature>
<feature type="domain" description="Peptidase C1A papain C-terminal" evidence="14">
    <location>
        <begin position="132"/>
        <end position="346"/>
    </location>
</feature>
<evidence type="ECO:0000256" key="5">
    <source>
        <dbReference type="ARBA" id="ARBA00022670"/>
    </source>
</evidence>
<evidence type="ECO:0000256" key="8">
    <source>
        <dbReference type="ARBA" id="ARBA00022807"/>
    </source>
</evidence>
<proteinExistence type="inferred from homology"/>
<dbReference type="OrthoDB" id="406634at2759"/>
<dbReference type="Gene3D" id="3.60.130.10">
    <property type="entry name" value="Clavaminate synthase-like"/>
    <property type="match status" value="1"/>
</dbReference>
<evidence type="ECO:0000256" key="9">
    <source>
        <dbReference type="ARBA" id="ARBA00022873"/>
    </source>
</evidence>
<evidence type="ECO:0000256" key="10">
    <source>
        <dbReference type="ARBA" id="ARBA00023002"/>
    </source>
</evidence>
<dbReference type="PROSITE" id="PS00639">
    <property type="entry name" value="THIOL_PROTEASE_HIS"/>
    <property type="match status" value="1"/>
</dbReference>
<dbReference type="GO" id="GO:0045329">
    <property type="term" value="P:carnitine biosynthetic process"/>
    <property type="evidence" value="ECO:0007669"/>
    <property type="project" value="UniProtKB-UniPathway"/>
</dbReference>
<dbReference type="Pfam" id="PF00112">
    <property type="entry name" value="Peptidase_C1"/>
    <property type="match status" value="1"/>
</dbReference>
<evidence type="ECO:0000256" key="13">
    <source>
        <dbReference type="SAM" id="SignalP"/>
    </source>
</evidence>
<keyword evidence="7" id="KW-0378">Hydrolase</keyword>
<organism evidence="16 17">
    <name type="scientific">Brachionus calyciflorus</name>
    <dbReference type="NCBI Taxonomy" id="104777"/>
    <lineage>
        <taxon>Eukaryota</taxon>
        <taxon>Metazoa</taxon>
        <taxon>Spiralia</taxon>
        <taxon>Gnathifera</taxon>
        <taxon>Rotifera</taxon>
        <taxon>Eurotatoria</taxon>
        <taxon>Monogononta</taxon>
        <taxon>Pseudotrocha</taxon>
        <taxon>Ploima</taxon>
        <taxon>Brachionidae</taxon>
        <taxon>Brachionus</taxon>
    </lineage>
</organism>
<protein>
    <submittedName>
        <fullName evidence="16">Uncharacterized protein</fullName>
    </submittedName>
</protein>
<evidence type="ECO:0000256" key="1">
    <source>
        <dbReference type="ARBA" id="ARBA00001954"/>
    </source>
</evidence>
<dbReference type="GO" id="GO:0008234">
    <property type="term" value="F:cysteine-type peptidase activity"/>
    <property type="evidence" value="ECO:0007669"/>
    <property type="project" value="UniProtKB-KW"/>
</dbReference>
<dbReference type="Pfam" id="PF08246">
    <property type="entry name" value="Inhibitor_I29"/>
    <property type="match status" value="1"/>
</dbReference>
<comment type="similarity">
    <text evidence="3">Belongs to the peptidase C1 family.</text>
</comment>
<dbReference type="UniPathway" id="UPA00118"/>
<dbReference type="AlphaFoldDB" id="A0A813N679"/>
<dbReference type="InterPro" id="IPR025661">
    <property type="entry name" value="Pept_asp_AS"/>
</dbReference>
<dbReference type="GO" id="GO:0006508">
    <property type="term" value="P:proteolysis"/>
    <property type="evidence" value="ECO:0007669"/>
    <property type="project" value="UniProtKB-KW"/>
</dbReference>
<dbReference type="InterPro" id="IPR039417">
    <property type="entry name" value="Peptidase_C1A_papain-like"/>
</dbReference>
<dbReference type="PROSITE" id="PS00640">
    <property type="entry name" value="THIOL_PROTEASE_ASN"/>
    <property type="match status" value="1"/>
</dbReference>
<accession>A0A813N679</accession>
<gene>
    <name evidence="16" type="ORF">OXX778_LOCUS3035</name>
</gene>
<dbReference type="Gene3D" id="3.30.2020.30">
    <property type="match status" value="1"/>
</dbReference>
<dbReference type="Proteomes" id="UP000663879">
    <property type="component" value="Unassembled WGS sequence"/>
</dbReference>
<evidence type="ECO:0000313" key="17">
    <source>
        <dbReference type="Proteomes" id="UP000663879"/>
    </source>
</evidence>
<keyword evidence="5" id="KW-0645">Protease</keyword>
<dbReference type="CDD" id="cd02248">
    <property type="entry name" value="Peptidase_C1A"/>
    <property type="match status" value="1"/>
</dbReference>
<evidence type="ECO:0000259" key="14">
    <source>
        <dbReference type="SMART" id="SM00645"/>
    </source>
</evidence>
<dbReference type="PANTHER" id="PTHR12411">
    <property type="entry name" value="CYSTEINE PROTEASE FAMILY C1-RELATED"/>
    <property type="match status" value="1"/>
</dbReference>
<keyword evidence="17" id="KW-1185">Reference proteome</keyword>
<dbReference type="InterPro" id="IPR003819">
    <property type="entry name" value="TauD/TfdA-like"/>
</dbReference>
<comment type="pathway">
    <text evidence="2">Amine and polyamine biosynthesis; carnitine biosynthesis.</text>
</comment>
<dbReference type="InterPro" id="IPR013201">
    <property type="entry name" value="Prot_inhib_I29"/>
</dbReference>
<evidence type="ECO:0000313" key="16">
    <source>
        <dbReference type="EMBL" id="CAF0734232.1"/>
    </source>
</evidence>
<keyword evidence="9" id="KW-0124">Carnitine biosynthesis</keyword>
<keyword evidence="8" id="KW-0788">Thiol protease</keyword>
<keyword evidence="6" id="KW-0479">Metal-binding</keyword>
<dbReference type="SUPFAM" id="SSF54001">
    <property type="entry name" value="Cysteine proteinases"/>
    <property type="match status" value="1"/>
</dbReference>
<evidence type="ECO:0000259" key="15">
    <source>
        <dbReference type="SMART" id="SM00848"/>
    </source>
</evidence>
<dbReference type="InterPro" id="IPR042098">
    <property type="entry name" value="TauD-like_sf"/>
</dbReference>
<dbReference type="InterPro" id="IPR013128">
    <property type="entry name" value="Peptidase_C1A"/>
</dbReference>
<dbReference type="Gene3D" id="3.90.70.10">
    <property type="entry name" value="Cysteine proteinases"/>
    <property type="match status" value="1"/>
</dbReference>
<dbReference type="GO" id="GO:0016491">
    <property type="term" value="F:oxidoreductase activity"/>
    <property type="evidence" value="ECO:0007669"/>
    <property type="project" value="UniProtKB-KW"/>
</dbReference>
<comment type="cofactor">
    <cofactor evidence="1">
        <name>Fe(2+)</name>
        <dbReference type="ChEBI" id="CHEBI:29033"/>
    </cofactor>
</comment>
<dbReference type="InterPro" id="IPR038765">
    <property type="entry name" value="Papain-like_cys_pep_sf"/>
</dbReference>
<keyword evidence="10" id="KW-0560">Oxidoreductase</keyword>
<dbReference type="InterPro" id="IPR000668">
    <property type="entry name" value="Peptidase_C1A_C"/>
</dbReference>
<dbReference type="Pfam" id="PF02668">
    <property type="entry name" value="TauD"/>
    <property type="match status" value="1"/>
</dbReference>
<keyword evidence="11" id="KW-0408">Iron</keyword>
<dbReference type="GO" id="GO:0046872">
    <property type="term" value="F:metal ion binding"/>
    <property type="evidence" value="ECO:0007669"/>
    <property type="project" value="UniProtKB-KW"/>
</dbReference>
<sequence>MIKISSLAFVVLYLLKNAIAYKLENSPDMEKLWREFKLKHGKVYSSISEEELRYKIWEDNVNYVLLHNKEANERGFTLGLHNFCDMTQMEVRNLKMGLRLSSEDKQRLQLLNKTSVKKEPSVSLRAGRRLQLSKSVDWAADGFVSEIKDQGTCGACWSFVSTGALEAQLRIKNDDFTTLSEQNLIDCSVSYGNEGCDGGLMSQAFSYVRDNNGMNPDSIYRYAGKINSCKFKKSRIAAKVSGYVSLPIDEDVLMEAVDTIGPIAVGIDADHTSFTLYKGGIYFEPACSSENLNHAVLVVGYGSENGKDYWLIKNSWGTAWGEDGYGRIARNRNNHCGIASLAGYPLLIIKMVFQKNTVLIKIINKQDHLEVTVANDENEKVLKLNSHWLRFNCQSEKSREKSTGQRTIPIRTIPSNLLIKSAKHEGENIVIEWNESSNQVDTVISVDFLLKNYPSPENDYTFKHYDASKNLIYFNYKDFFDQNGIKNEEKIFEWIKNLAEYGLCIVKNVPAKENVIKNLVELIAPLEKTIYDEVFDVKVDDNPVNLANSTAPLEFHNDLVYYESPPGIQFLHCLKFDSSIIGGETLFVDAFDVAEKFRLENPRLFDVLARIPGSFQKIHNYKGRKVFIFHSKPHIVLNHRKKIIGINWGPANEAPLRNLSEEEIKEYYEEYLEFYKAINNESNIISYRLNPGEVVCFNNRRFVHSRNAFKQPIGARHFQGCYLNMDEFKSEVLVREFLMNNKNTDKAINQSLDISDLELIKTNVGNNDYN</sequence>
<feature type="signal peptide" evidence="13">
    <location>
        <begin position="1"/>
        <end position="20"/>
    </location>
</feature>
<evidence type="ECO:0000256" key="6">
    <source>
        <dbReference type="ARBA" id="ARBA00022723"/>
    </source>
</evidence>
<feature type="chain" id="PRO_5032376983" evidence="13">
    <location>
        <begin position="21"/>
        <end position="770"/>
    </location>
</feature>
<comment type="caution">
    <text evidence="16">The sequence shown here is derived from an EMBL/GenBank/DDBJ whole genome shotgun (WGS) entry which is preliminary data.</text>
</comment>
<evidence type="ECO:0000256" key="3">
    <source>
        <dbReference type="ARBA" id="ARBA00008455"/>
    </source>
</evidence>
<dbReference type="FunFam" id="3.90.70.10:FF:000006">
    <property type="entry name" value="Cathepsin S"/>
    <property type="match status" value="1"/>
</dbReference>
<dbReference type="PRINTS" id="PR00705">
    <property type="entry name" value="PAPAIN"/>
</dbReference>